<dbReference type="AlphaFoldDB" id="A0A6C0IU81"/>
<dbReference type="Pfam" id="PF02719">
    <property type="entry name" value="Polysacc_synt_2"/>
    <property type="match status" value="1"/>
</dbReference>
<name>A0A6C0IU81_9ZZZZ</name>
<accession>A0A6C0IU81</accession>
<dbReference type="PANTHER" id="PTHR43318:SF2">
    <property type="entry name" value="UDP-N-ACETYLGLUCOSAMINE 4,6-DEHYDRATASE (INVERTING)"/>
    <property type="match status" value="1"/>
</dbReference>
<comment type="similarity">
    <text evidence="1">Belongs to the polysaccharide synthase family.</text>
</comment>
<reference evidence="3" key="1">
    <citation type="journal article" date="2020" name="Nature">
        <title>Giant virus diversity and host interactions through global metagenomics.</title>
        <authorList>
            <person name="Schulz F."/>
            <person name="Roux S."/>
            <person name="Paez-Espino D."/>
            <person name="Jungbluth S."/>
            <person name="Walsh D.A."/>
            <person name="Denef V.J."/>
            <person name="McMahon K.D."/>
            <person name="Konstantinidis K.T."/>
            <person name="Eloe-Fadrosh E.A."/>
            <person name="Kyrpides N.C."/>
            <person name="Woyke T."/>
        </authorList>
    </citation>
    <scope>NUCLEOTIDE SEQUENCE</scope>
    <source>
        <strain evidence="3">GVMAG-M-3300024302-11</strain>
    </source>
</reference>
<organism evidence="3">
    <name type="scientific">viral metagenome</name>
    <dbReference type="NCBI Taxonomy" id="1070528"/>
    <lineage>
        <taxon>unclassified sequences</taxon>
        <taxon>metagenomes</taxon>
        <taxon>organismal metagenomes</taxon>
    </lineage>
</organism>
<dbReference type="InterPro" id="IPR036291">
    <property type="entry name" value="NAD(P)-bd_dom_sf"/>
</dbReference>
<sequence>MDIIKQIYNKEYYNNKKILITGGTGTLGNILTDFFLNETTITKVCIFSRDEFKQHNMKLKYKNHKNYEKLRFYIGDIRDAERIKYACKDIDIVFHTAALKQVDAIEYNPMEAIKTNIIGTQNVIMACIDNNVDQLIGISTDKCVAPANLYGATKLCLEKLIISAYEYSAYKLKTCVLRYGNVVGSRGSVVPIFIDQKDKGEFTVTDRRMTRFTLTIQEACNFIVNCVTVSKGGEIFVPKLKKYTLPQLCNVINPNNIVTETGIRPGEKLHEDMISEAESLNVWRTEHFYVIQDRFGIKEEVINNLNLQRNTEIFKYSSENADLISDEELLEQINI</sequence>
<evidence type="ECO:0000256" key="1">
    <source>
        <dbReference type="ARBA" id="ARBA00007430"/>
    </source>
</evidence>
<dbReference type="SUPFAM" id="SSF51735">
    <property type="entry name" value="NAD(P)-binding Rossmann-fold domains"/>
    <property type="match status" value="1"/>
</dbReference>
<dbReference type="InterPro" id="IPR003869">
    <property type="entry name" value="Polysac_CapD-like"/>
</dbReference>
<dbReference type="InterPro" id="IPR051203">
    <property type="entry name" value="Polysaccharide_Synthase-Rel"/>
</dbReference>
<proteinExistence type="inferred from homology"/>
<dbReference type="EMBL" id="MN740255">
    <property type="protein sequence ID" value="QHT96259.1"/>
    <property type="molecule type" value="Genomic_DNA"/>
</dbReference>
<dbReference type="Gene3D" id="3.40.50.720">
    <property type="entry name" value="NAD(P)-binding Rossmann-like Domain"/>
    <property type="match status" value="1"/>
</dbReference>
<evidence type="ECO:0000259" key="2">
    <source>
        <dbReference type="Pfam" id="PF02719"/>
    </source>
</evidence>
<evidence type="ECO:0000313" key="3">
    <source>
        <dbReference type="EMBL" id="QHT96259.1"/>
    </source>
</evidence>
<feature type="domain" description="Polysaccharide biosynthesis protein CapD-like" evidence="2">
    <location>
        <begin position="18"/>
        <end position="292"/>
    </location>
</feature>
<dbReference type="PANTHER" id="PTHR43318">
    <property type="entry name" value="UDP-N-ACETYLGLUCOSAMINE 4,6-DEHYDRATASE"/>
    <property type="match status" value="1"/>
</dbReference>
<protein>
    <recommendedName>
        <fullName evidence="2">Polysaccharide biosynthesis protein CapD-like domain-containing protein</fullName>
    </recommendedName>
</protein>